<name>A0A8J7L289_9FIRM</name>
<keyword evidence="3" id="KW-1185">Reference proteome</keyword>
<sequence>MNSCELVSTITALACAIAKCVPEEELPILTAALGQLASTLATITVKRAELTNDTGNNNSSNSFDLPPVSPSAGEVELTLPPFE</sequence>
<evidence type="ECO:0000313" key="3">
    <source>
        <dbReference type="Proteomes" id="UP000623269"/>
    </source>
</evidence>
<dbReference type="EMBL" id="JAEAGR010000003">
    <property type="protein sequence ID" value="MBH1940133.1"/>
    <property type="molecule type" value="Genomic_DNA"/>
</dbReference>
<evidence type="ECO:0000313" key="2">
    <source>
        <dbReference type="EMBL" id="MBH1940133.1"/>
    </source>
</evidence>
<reference evidence="2" key="1">
    <citation type="submission" date="2020-12" db="EMBL/GenBank/DDBJ databases">
        <title>M. sibirica DSM 26468T genome.</title>
        <authorList>
            <person name="Thieme N."/>
            <person name="Rettenmaier R."/>
            <person name="Zverlov V."/>
            <person name="Liebl W."/>
        </authorList>
    </citation>
    <scope>NUCLEOTIDE SEQUENCE</scope>
    <source>
        <strain evidence="2">DSM 26468</strain>
    </source>
</reference>
<dbReference type="RefSeq" id="WP_197660353.1">
    <property type="nucleotide sequence ID" value="NZ_JAEAGR010000003.1"/>
</dbReference>
<feature type="region of interest" description="Disordered" evidence="1">
    <location>
        <begin position="51"/>
        <end position="83"/>
    </location>
</feature>
<dbReference type="AlphaFoldDB" id="A0A8J7L289"/>
<evidence type="ECO:0000256" key="1">
    <source>
        <dbReference type="SAM" id="MobiDB-lite"/>
    </source>
</evidence>
<accession>A0A8J7L289</accession>
<dbReference type="Proteomes" id="UP000623269">
    <property type="component" value="Unassembled WGS sequence"/>
</dbReference>
<organism evidence="2 3">
    <name type="scientific">Mobilitalea sibirica</name>
    <dbReference type="NCBI Taxonomy" id="1462919"/>
    <lineage>
        <taxon>Bacteria</taxon>
        <taxon>Bacillati</taxon>
        <taxon>Bacillota</taxon>
        <taxon>Clostridia</taxon>
        <taxon>Lachnospirales</taxon>
        <taxon>Lachnospiraceae</taxon>
        <taxon>Mobilitalea</taxon>
    </lineage>
</organism>
<protein>
    <submittedName>
        <fullName evidence="2">Uncharacterized protein</fullName>
    </submittedName>
</protein>
<gene>
    <name evidence="2" type="ORF">I5677_04390</name>
</gene>
<comment type="caution">
    <text evidence="2">The sequence shown here is derived from an EMBL/GenBank/DDBJ whole genome shotgun (WGS) entry which is preliminary data.</text>
</comment>
<proteinExistence type="predicted"/>